<feature type="non-terminal residue" evidence="1">
    <location>
        <position position="1"/>
    </location>
</feature>
<protein>
    <submittedName>
        <fullName evidence="1">Uncharacterized protein</fullName>
    </submittedName>
</protein>
<organism evidence="1">
    <name type="scientific">marine sediment metagenome</name>
    <dbReference type="NCBI Taxonomy" id="412755"/>
    <lineage>
        <taxon>unclassified sequences</taxon>
        <taxon>metagenomes</taxon>
        <taxon>ecological metagenomes</taxon>
    </lineage>
</organism>
<evidence type="ECO:0000313" key="1">
    <source>
        <dbReference type="EMBL" id="KKL12616.1"/>
    </source>
</evidence>
<name>A0A0F9D469_9ZZZZ</name>
<accession>A0A0F9D469</accession>
<dbReference type="AlphaFoldDB" id="A0A0F9D469"/>
<proteinExistence type="predicted"/>
<dbReference type="EMBL" id="LAZR01041189">
    <property type="protein sequence ID" value="KKL12616.1"/>
    <property type="molecule type" value="Genomic_DNA"/>
</dbReference>
<gene>
    <name evidence="1" type="ORF">LCGC14_2534000</name>
</gene>
<comment type="caution">
    <text evidence="1">The sequence shown here is derived from an EMBL/GenBank/DDBJ whole genome shotgun (WGS) entry which is preliminary data.</text>
</comment>
<reference evidence="1" key="1">
    <citation type="journal article" date="2015" name="Nature">
        <title>Complex archaea that bridge the gap between prokaryotes and eukaryotes.</title>
        <authorList>
            <person name="Spang A."/>
            <person name="Saw J.H."/>
            <person name="Jorgensen S.L."/>
            <person name="Zaremba-Niedzwiedzka K."/>
            <person name="Martijn J."/>
            <person name="Lind A.E."/>
            <person name="van Eijk R."/>
            <person name="Schleper C."/>
            <person name="Guy L."/>
            <person name="Ettema T.J."/>
        </authorList>
    </citation>
    <scope>NUCLEOTIDE SEQUENCE</scope>
</reference>
<sequence length="116" mass="13216">DLCHLNFVLGEVFASALIRLTRKAGIALGSLDLIGWRTVRIRPEHVGKDIAQYMEFDAKTLEYSRMSLDQKNRVKQIRRAGGVAGIFRRSDKGVEIDVLSEWEIGERQSEQEKISQ</sequence>